<proteinExistence type="predicted"/>
<dbReference type="Proteomes" id="UP001056384">
    <property type="component" value="Chromosome 10"/>
</dbReference>
<accession>A0A9Q9EPN0</accession>
<dbReference type="EMBL" id="CP099427">
    <property type="protein sequence ID" value="USW57902.1"/>
    <property type="molecule type" value="Genomic_DNA"/>
</dbReference>
<evidence type="ECO:0000313" key="2">
    <source>
        <dbReference type="Proteomes" id="UP001056384"/>
    </source>
</evidence>
<evidence type="ECO:0000313" key="1">
    <source>
        <dbReference type="EMBL" id="USW57902.1"/>
    </source>
</evidence>
<reference evidence="1" key="1">
    <citation type="submission" date="2022-06" db="EMBL/GenBank/DDBJ databases">
        <title>Complete genome sequences of two strains of the flax pathogen Septoria linicola.</title>
        <authorList>
            <person name="Lapalu N."/>
            <person name="Simon A."/>
            <person name="Demenou B."/>
            <person name="Paumier D."/>
            <person name="Guillot M.-P."/>
            <person name="Gout L."/>
            <person name="Valade R."/>
        </authorList>
    </citation>
    <scope>NUCLEOTIDE SEQUENCE</scope>
    <source>
        <strain evidence="1">SE15195</strain>
    </source>
</reference>
<dbReference type="AlphaFoldDB" id="A0A9Q9EPN0"/>
<gene>
    <name evidence="1" type="ORF">Slin15195_G112210</name>
</gene>
<organism evidence="1 2">
    <name type="scientific">Septoria linicola</name>
    <dbReference type="NCBI Taxonomy" id="215465"/>
    <lineage>
        <taxon>Eukaryota</taxon>
        <taxon>Fungi</taxon>
        <taxon>Dikarya</taxon>
        <taxon>Ascomycota</taxon>
        <taxon>Pezizomycotina</taxon>
        <taxon>Dothideomycetes</taxon>
        <taxon>Dothideomycetidae</taxon>
        <taxon>Mycosphaerellales</taxon>
        <taxon>Mycosphaerellaceae</taxon>
        <taxon>Septoria</taxon>
    </lineage>
</organism>
<keyword evidence="2" id="KW-1185">Reference proteome</keyword>
<protein>
    <submittedName>
        <fullName evidence="1">Uncharacterized protein</fullName>
    </submittedName>
</protein>
<name>A0A9Q9EPN0_9PEZI</name>
<sequence>MGGVVQWDIQDFAGNTLEIFDSGSLKPTVQIRNDGEPIGAPTAANPCEPARFNGKEAVSQWLREQQGSKHSAQWDESFPLDNVRDVRDVSHFEALAREGKAGAPEAMLLLARSQMKLEAESLSGRKRLAAKVKASRILAWVMQTDRRSWDVILPRDFINVLTWHLEAEERSDIALRWISESCANADWRAGAVKSYNPHHRDGNDELVFGGHGDKAAQNMADRVLRAAYLLRLKGRFTDAALMEERSRELHEKPWNMRRRLYAIWRRDPKLAALHAQSSYTKDFEAFTAVKGSSWSSTT</sequence>